<keyword evidence="3" id="KW-1185">Reference proteome</keyword>
<reference evidence="2" key="2">
    <citation type="submission" date="2021-08" db="EMBL/GenBank/DDBJ databases">
        <authorList>
            <person name="Eriksson T."/>
        </authorList>
    </citation>
    <scope>NUCLEOTIDE SEQUENCE</scope>
    <source>
        <strain evidence="2">Stoneville</strain>
        <tissue evidence="2">Whole head</tissue>
    </source>
</reference>
<comment type="caution">
    <text evidence="2">The sequence shown here is derived from an EMBL/GenBank/DDBJ whole genome shotgun (WGS) entry which is preliminary data.</text>
</comment>
<proteinExistence type="predicted"/>
<evidence type="ECO:0000259" key="1">
    <source>
        <dbReference type="Pfam" id="PF20252"/>
    </source>
</evidence>
<dbReference type="EMBL" id="JABDTM020000441">
    <property type="protein sequence ID" value="KAH0822662.1"/>
    <property type="molecule type" value="Genomic_DNA"/>
</dbReference>
<gene>
    <name evidence="2" type="ORF">GEV33_000129</name>
</gene>
<reference evidence="2" key="1">
    <citation type="journal article" date="2020" name="J Insects Food Feed">
        <title>The yellow mealworm (Tenebrio molitor) genome: a resource for the emerging insects as food and feed industry.</title>
        <authorList>
            <person name="Eriksson T."/>
            <person name="Andere A."/>
            <person name="Kelstrup H."/>
            <person name="Emery V."/>
            <person name="Picard C."/>
        </authorList>
    </citation>
    <scope>NUCLEOTIDE SEQUENCE</scope>
    <source>
        <strain evidence="2">Stoneville</strain>
        <tissue evidence="2">Whole head</tissue>
    </source>
</reference>
<dbReference type="InterPro" id="IPR046455">
    <property type="entry name" value="Sec7/BIG1-like_C"/>
</dbReference>
<dbReference type="Pfam" id="PF20252">
    <property type="entry name" value="BIG2_C"/>
    <property type="match status" value="1"/>
</dbReference>
<feature type="domain" description="Sec7/BIG1-like C-terminal" evidence="1">
    <location>
        <begin position="1"/>
        <end position="59"/>
    </location>
</feature>
<accession>A0A8J6HY51</accession>
<evidence type="ECO:0000313" key="3">
    <source>
        <dbReference type="Proteomes" id="UP000719412"/>
    </source>
</evidence>
<organism evidence="2 3">
    <name type="scientific">Tenebrio molitor</name>
    <name type="common">Yellow mealworm beetle</name>
    <dbReference type="NCBI Taxonomy" id="7067"/>
    <lineage>
        <taxon>Eukaryota</taxon>
        <taxon>Metazoa</taxon>
        <taxon>Ecdysozoa</taxon>
        <taxon>Arthropoda</taxon>
        <taxon>Hexapoda</taxon>
        <taxon>Insecta</taxon>
        <taxon>Pterygota</taxon>
        <taxon>Neoptera</taxon>
        <taxon>Endopterygota</taxon>
        <taxon>Coleoptera</taxon>
        <taxon>Polyphaga</taxon>
        <taxon>Cucujiformia</taxon>
        <taxon>Tenebrionidae</taxon>
        <taxon>Tenebrio</taxon>
    </lineage>
</organism>
<name>A0A8J6HY51_TENMO</name>
<sequence>MYCDDSRRQHWSLIETKLIGVCQEALDYFLKLQSEAHREEWTMLLLLVLTRLLKMPDDRSACGVVSPK</sequence>
<dbReference type="AlphaFoldDB" id="A0A8J6HY51"/>
<evidence type="ECO:0000313" key="2">
    <source>
        <dbReference type="EMBL" id="KAH0822662.1"/>
    </source>
</evidence>
<dbReference type="Proteomes" id="UP000719412">
    <property type="component" value="Unassembled WGS sequence"/>
</dbReference>
<protein>
    <recommendedName>
        <fullName evidence="1">Sec7/BIG1-like C-terminal domain-containing protein</fullName>
    </recommendedName>
</protein>